<comment type="caution">
    <text evidence="2">The sequence shown here is derived from an EMBL/GenBank/DDBJ whole genome shotgun (WGS) entry which is preliminary data.</text>
</comment>
<feature type="compositionally biased region" description="Polar residues" evidence="1">
    <location>
        <begin position="1"/>
        <end position="19"/>
    </location>
</feature>
<feature type="region of interest" description="Disordered" evidence="1">
    <location>
        <begin position="204"/>
        <end position="232"/>
    </location>
</feature>
<name>A0AA38I0W1_9CUCU</name>
<feature type="region of interest" description="Disordered" evidence="1">
    <location>
        <begin position="317"/>
        <end position="340"/>
    </location>
</feature>
<keyword evidence="3" id="KW-1185">Reference proteome</keyword>
<proteinExistence type="predicted"/>
<gene>
    <name evidence="2" type="ORF">Zmor_019212</name>
</gene>
<evidence type="ECO:0000256" key="1">
    <source>
        <dbReference type="SAM" id="MobiDB-lite"/>
    </source>
</evidence>
<dbReference type="EMBL" id="JALNTZ010000006">
    <property type="protein sequence ID" value="KAJ3647328.1"/>
    <property type="molecule type" value="Genomic_DNA"/>
</dbReference>
<feature type="region of interest" description="Disordered" evidence="1">
    <location>
        <begin position="103"/>
        <end position="126"/>
    </location>
</feature>
<feature type="region of interest" description="Disordered" evidence="1">
    <location>
        <begin position="622"/>
        <end position="665"/>
    </location>
</feature>
<dbReference type="Proteomes" id="UP001168821">
    <property type="component" value="Unassembled WGS sequence"/>
</dbReference>
<organism evidence="2 3">
    <name type="scientific">Zophobas morio</name>
    <dbReference type="NCBI Taxonomy" id="2755281"/>
    <lineage>
        <taxon>Eukaryota</taxon>
        <taxon>Metazoa</taxon>
        <taxon>Ecdysozoa</taxon>
        <taxon>Arthropoda</taxon>
        <taxon>Hexapoda</taxon>
        <taxon>Insecta</taxon>
        <taxon>Pterygota</taxon>
        <taxon>Neoptera</taxon>
        <taxon>Endopterygota</taxon>
        <taxon>Coleoptera</taxon>
        <taxon>Polyphaga</taxon>
        <taxon>Cucujiformia</taxon>
        <taxon>Tenebrionidae</taxon>
        <taxon>Zophobas</taxon>
    </lineage>
</organism>
<reference evidence="2" key="1">
    <citation type="journal article" date="2023" name="G3 (Bethesda)">
        <title>Whole genome assemblies of Zophobas morio and Tenebrio molitor.</title>
        <authorList>
            <person name="Kaur S."/>
            <person name="Stinson S.A."/>
            <person name="diCenzo G.C."/>
        </authorList>
    </citation>
    <scope>NUCLEOTIDE SEQUENCE</scope>
    <source>
        <strain evidence="2">QUZm001</strain>
    </source>
</reference>
<accession>A0AA38I0W1</accession>
<sequence>MRSLFSPSKTEASKMNNGLSEPRFLKRQFNRPKYLQRNEIVPQIGYAPTWQLANAEWPSFHQQPDFFQSQSQPHATEYSWPKRPSPVFDPAADFSHLQMLPQTEDYSPPQRRPPSDTHFALPSEDSSIATERWPSFGQELGFYPEFSEFSELPEEIGLEESVTPGFISVTPSSAEPEESVTHEFISVTPSSAGVEVPDTPQFIEVKSPPSELGVSFEPELTKVTPPPTESQPQWFQTMTQYFSPTAATEPPELPVTTKILLPPATEAPQFSHITETFLPPPSAPEVFQGPEIIEQYSPPPAPEVFQGPEIIEQYSSPPASEVFQGPESIEQYSPSPAPEVFQGPESIEQYSPSPAPEVFQRPEIIEQYSPSPAPEVFQRPEIIEQYSPSPAPEVFQRPEIIEQYSPPPATEGPQLAHITETYLPYPEPSGASDVTFGVASTPKQLLYVPSTLTPQLKAPIEANLPPAIFNTASNAGPPSLASNVAPPRLTSNVAPPSLASNVAPTSLASNVAPPTLTSNVAPPSLASNVAPTSRASNVAPPSLASNVAPTSLASNVAPPSLASNVAPPFLASNFAPIGVPMPSINLQNYGFPPNFPAFNQHMYRVPHYPQPLHQVQRYPEPQHQVPRYPQPSHQVHYPQPSHQVHYPQRSHQVHYPQPSHQDSHYSQQQFNMGYNYYNSYQIPHGFSYFPQSGQFLPSAPNYNVPLQQPQVAPNRPQGQYAFNHPIYHFPTSRPSSPPPANLFRQFSRKPGTNQISGSGQKLEVPLSPHGGLPIGRTFFDYPFGKQRTPHKTITMALNDSVSNLALEFRKTNDIKLIVHPDGQLVPEVTFKGKMTKGIDGNTVATFHPSGKVFIVQNGNLYKCSGTISETNGQCSGSLHKFQKKTFVDNCYTNDYPKIRGHACVTSDSQPIYMTYYSNKILCETDSYHAMSMKLDRLTALCSRKALSASYKYYPDGPVDEPGFHCDQKSMQAVCVYHEDLLESNDANNPLDY</sequence>
<evidence type="ECO:0000313" key="3">
    <source>
        <dbReference type="Proteomes" id="UP001168821"/>
    </source>
</evidence>
<protein>
    <submittedName>
        <fullName evidence="2">Uncharacterized protein</fullName>
    </submittedName>
</protein>
<evidence type="ECO:0000313" key="2">
    <source>
        <dbReference type="EMBL" id="KAJ3647328.1"/>
    </source>
</evidence>
<feature type="region of interest" description="Disordered" evidence="1">
    <location>
        <begin position="1"/>
        <end position="24"/>
    </location>
</feature>
<dbReference type="AlphaFoldDB" id="A0AA38I0W1"/>